<evidence type="ECO:0000256" key="17">
    <source>
        <dbReference type="PIRSR" id="PIRSR028973-2"/>
    </source>
</evidence>
<comment type="similarity">
    <text evidence="3 15">Belongs to the HIT family.</text>
</comment>
<dbReference type="GO" id="GO:0140932">
    <property type="term" value="F:5'-(N(7)-methyl 5'-triphosphoguanosine)-[mRNA] diphosphatase activity"/>
    <property type="evidence" value="ECO:0007669"/>
    <property type="project" value="UniProtKB-EC"/>
</dbReference>
<keyword evidence="9 15" id="KW-0507">mRNA processing</keyword>
<evidence type="ECO:0000256" key="14">
    <source>
        <dbReference type="ARBA" id="ARBA00048222"/>
    </source>
</evidence>
<dbReference type="PANTHER" id="PTHR12978:SF0">
    <property type="entry name" value="M7GPPPX DIPHOSPHATASE"/>
    <property type="match status" value="1"/>
</dbReference>
<dbReference type="GO" id="GO:0006397">
    <property type="term" value="P:mRNA processing"/>
    <property type="evidence" value="ECO:0007669"/>
    <property type="project" value="UniProtKB-KW"/>
</dbReference>
<evidence type="ECO:0000256" key="3">
    <source>
        <dbReference type="ARBA" id="ARBA00010208"/>
    </source>
</evidence>
<sequence>MAAPMNKRKHDDEKKDLVSEAVSEVSSNKKQKTSSESTASLDDPLTDFNGFAVEKILSENSQTKTLFVQGTFDGSESKAVVLLEKTAFRTNELPVLMSKETKLKASLKNDIYGVYEGLPMPELNGLKTTVIYPATEKHIRKYTYQQLYLVTETWQDYQQITLPYLNEQRFSIQWVFNILDKKAESERIVYEDTDPELGFVLLPDMKWDGKQTDALYLIAICHKRGIKSLRDLTADHLPLLKNIKEKCLTAVKTNYNIPPEQLRMYIHYQPSYYHLHVHVTHLKNVAPGTQAEKAHLLTDVIENIELMSDYYQKKSLTFALRESDGLLAKFKQAGKVLVTSISVE</sequence>
<evidence type="ECO:0000256" key="4">
    <source>
        <dbReference type="ARBA" id="ARBA00011140"/>
    </source>
</evidence>
<keyword evidence="12" id="KW-0508">mRNA splicing</keyword>
<dbReference type="Pfam" id="PF11969">
    <property type="entry name" value="DcpS_C"/>
    <property type="match status" value="1"/>
</dbReference>
<dbReference type="InterPro" id="IPR008594">
    <property type="entry name" value="DcpS/DCS2"/>
</dbReference>
<dbReference type="PANTHER" id="PTHR12978">
    <property type="entry name" value="HISTIDINE TRIAD HIT PROTEIN MEMBER"/>
    <property type="match status" value="1"/>
</dbReference>
<dbReference type="AlphaFoldDB" id="A0A9Q1HFD3"/>
<dbReference type="InterPro" id="IPR011145">
    <property type="entry name" value="Scavenger_mRNA_decap_enz_N"/>
</dbReference>
<dbReference type="SUPFAM" id="SSF102860">
    <property type="entry name" value="mRNA decapping enzyme DcpS N-terminal domain"/>
    <property type="match status" value="1"/>
</dbReference>
<dbReference type="FunFam" id="3.30.200.40:FF:000001">
    <property type="entry name" value="m7GpppX diphosphatase"/>
    <property type="match status" value="1"/>
</dbReference>
<dbReference type="InterPro" id="IPR036265">
    <property type="entry name" value="HIT-like_sf"/>
</dbReference>
<keyword evidence="13 15" id="KW-0539">Nucleus</keyword>
<dbReference type="GO" id="GO:0000340">
    <property type="term" value="F:RNA 7-methylguanosine cap binding"/>
    <property type="evidence" value="ECO:0007669"/>
    <property type="project" value="UniProtKB-UniRule"/>
</dbReference>
<comment type="caution">
    <text evidence="19">The sequence shown here is derived from an EMBL/GenBank/DDBJ whole genome shotgun (WGS) entry which is preliminary data.</text>
</comment>
<dbReference type="Gene3D" id="3.30.200.40">
    <property type="entry name" value="Scavenger mRNA decapping enzyme, N-terminal domain"/>
    <property type="match status" value="1"/>
</dbReference>
<evidence type="ECO:0000256" key="18">
    <source>
        <dbReference type="SAM" id="MobiDB-lite"/>
    </source>
</evidence>
<comment type="catalytic activity">
    <reaction evidence="14 15">
        <text>a 5'-end (N(7)-methyl 5'-triphosphoguanosine)-ribonucleoside in mRNA + H2O = N(7)-methyl-GMP + a 5'-end diphospho-ribonucleoside in mRNA + 2 H(+)</text>
        <dbReference type="Rhea" id="RHEA:65388"/>
        <dbReference type="Rhea" id="RHEA-COMP:17165"/>
        <dbReference type="Rhea" id="RHEA-COMP:17167"/>
        <dbReference type="ChEBI" id="CHEBI:15377"/>
        <dbReference type="ChEBI" id="CHEBI:15378"/>
        <dbReference type="ChEBI" id="CHEBI:58285"/>
        <dbReference type="ChEBI" id="CHEBI:156461"/>
        <dbReference type="ChEBI" id="CHEBI:167616"/>
        <dbReference type="EC" id="3.6.1.59"/>
    </reaction>
</comment>
<evidence type="ECO:0000256" key="9">
    <source>
        <dbReference type="ARBA" id="ARBA00022664"/>
    </source>
</evidence>
<keyword evidence="11" id="KW-0007">Acetylation</keyword>
<dbReference type="FunFam" id="3.30.428.10:FF:000006">
    <property type="entry name" value="m7GpppX diphosphatase"/>
    <property type="match status" value="1"/>
</dbReference>
<dbReference type="OrthoDB" id="10264956at2759"/>
<feature type="active site" description="Nucleophile" evidence="16">
    <location>
        <position position="276"/>
    </location>
</feature>
<feature type="region of interest" description="Disordered" evidence="18">
    <location>
        <begin position="1"/>
        <end position="41"/>
    </location>
</feature>
<keyword evidence="20" id="KW-1185">Reference proteome</keyword>
<proteinExistence type="inferred from homology"/>
<accession>A0A9Q1HFD3</accession>
<gene>
    <name evidence="19" type="ORF">HOLleu_06755</name>
</gene>
<reference evidence="19" key="1">
    <citation type="submission" date="2021-10" db="EMBL/GenBank/DDBJ databases">
        <title>Tropical sea cucumber genome reveals ecological adaptation and Cuvierian tubules defense mechanism.</title>
        <authorList>
            <person name="Chen T."/>
        </authorList>
    </citation>
    <scope>NUCLEOTIDE SEQUENCE</scope>
    <source>
        <strain evidence="19">Nanhai2018</strain>
        <tissue evidence="19">Muscle</tissue>
    </source>
</reference>
<feature type="compositionally biased region" description="Basic and acidic residues" evidence="18">
    <location>
        <begin position="9"/>
        <end position="18"/>
    </location>
</feature>
<dbReference type="Proteomes" id="UP001152320">
    <property type="component" value="Chromosome 2"/>
</dbReference>
<dbReference type="EC" id="3.6.1.59" evidence="5 15"/>
<dbReference type="PIRSF" id="PIRSF028973">
    <property type="entry name" value="Scavenger_mRNA_decap_enz"/>
    <property type="match status" value="1"/>
</dbReference>
<evidence type="ECO:0000256" key="13">
    <source>
        <dbReference type="ARBA" id="ARBA00023242"/>
    </source>
</evidence>
<feature type="binding site" evidence="17">
    <location>
        <begin position="267"/>
        <end position="278"/>
    </location>
    <ligand>
        <name>substrate</name>
    </ligand>
</feature>
<feature type="binding site" evidence="17">
    <location>
        <position position="184"/>
    </location>
    <ligand>
        <name>substrate</name>
    </ligand>
</feature>
<feature type="binding site" evidence="17">
    <location>
        <position position="174"/>
    </location>
    <ligand>
        <name>substrate</name>
    </ligand>
</feature>
<keyword evidence="10 15" id="KW-0378">Hydrolase</keyword>
<comment type="function">
    <text evidence="15">Decapping scavenger enzyme that catalyzes the cleavage of a residual cap structure following the degradation of mRNAs by the 3'-&gt;5' exosome-mediated mRNA decay pathway.</text>
</comment>
<evidence type="ECO:0000256" key="10">
    <source>
        <dbReference type="ARBA" id="ARBA00022801"/>
    </source>
</evidence>
<keyword evidence="7" id="KW-0963">Cytoplasm</keyword>
<dbReference type="Gene3D" id="3.30.428.10">
    <property type="entry name" value="HIT-like"/>
    <property type="match status" value="1"/>
</dbReference>
<evidence type="ECO:0000313" key="19">
    <source>
        <dbReference type="EMBL" id="KAJ8047697.1"/>
    </source>
</evidence>
<dbReference type="EMBL" id="JAIZAY010000002">
    <property type="protein sequence ID" value="KAJ8047697.1"/>
    <property type="molecule type" value="Genomic_DNA"/>
</dbReference>
<evidence type="ECO:0000256" key="16">
    <source>
        <dbReference type="PIRSR" id="PIRSR028973-1"/>
    </source>
</evidence>
<dbReference type="GO" id="GO:0005634">
    <property type="term" value="C:nucleus"/>
    <property type="evidence" value="ECO:0007669"/>
    <property type="project" value="UniProtKB-SubCell"/>
</dbReference>
<evidence type="ECO:0000256" key="12">
    <source>
        <dbReference type="ARBA" id="ARBA00023187"/>
    </source>
</evidence>
<dbReference type="Pfam" id="PF05652">
    <property type="entry name" value="DcpS"/>
    <property type="match status" value="1"/>
</dbReference>
<keyword evidence="8" id="KW-0597">Phosphoprotein</keyword>
<evidence type="ECO:0000256" key="6">
    <source>
        <dbReference type="ARBA" id="ARBA00015636"/>
    </source>
</evidence>
<evidence type="ECO:0000256" key="5">
    <source>
        <dbReference type="ARBA" id="ARBA00012520"/>
    </source>
</evidence>
<dbReference type="GO" id="GO:0000290">
    <property type="term" value="P:deadenylation-dependent decapping of nuclear-transcribed mRNA"/>
    <property type="evidence" value="ECO:0007669"/>
    <property type="project" value="UniProtKB-UniRule"/>
</dbReference>
<evidence type="ECO:0000256" key="1">
    <source>
        <dbReference type="ARBA" id="ARBA00004123"/>
    </source>
</evidence>
<dbReference type="GO" id="GO:0000932">
    <property type="term" value="C:P-body"/>
    <property type="evidence" value="ECO:0007669"/>
    <property type="project" value="TreeGrafter"/>
</dbReference>
<evidence type="ECO:0000256" key="7">
    <source>
        <dbReference type="ARBA" id="ARBA00022490"/>
    </source>
</evidence>
<protein>
    <recommendedName>
        <fullName evidence="6 15">m7GpppX diphosphatase</fullName>
        <ecNumber evidence="5 15">3.6.1.59</ecNumber>
    </recommendedName>
</protein>
<comment type="subunit">
    <text evidence="4">Homodimer. Associates with components of the exosome multienzyme ribonuclease complex, such as EXOSC3 and EXOSC4. Interacts with NDOR1.</text>
</comment>
<evidence type="ECO:0000256" key="11">
    <source>
        <dbReference type="ARBA" id="ARBA00022990"/>
    </source>
</evidence>
<evidence type="ECO:0000256" key="2">
    <source>
        <dbReference type="ARBA" id="ARBA00004496"/>
    </source>
</evidence>
<feature type="binding site" evidence="17">
    <location>
        <position position="204"/>
    </location>
    <ligand>
        <name>substrate</name>
    </ligand>
</feature>
<feature type="binding site" evidence="17">
    <location>
        <position position="206"/>
    </location>
    <ligand>
        <name>substrate</name>
    </ligand>
</feature>
<evidence type="ECO:0000256" key="8">
    <source>
        <dbReference type="ARBA" id="ARBA00022553"/>
    </source>
</evidence>
<dbReference type="SUPFAM" id="SSF54197">
    <property type="entry name" value="HIT-like"/>
    <property type="match status" value="1"/>
</dbReference>
<evidence type="ECO:0000313" key="20">
    <source>
        <dbReference type="Proteomes" id="UP001152320"/>
    </source>
</evidence>
<organism evidence="19 20">
    <name type="scientific">Holothuria leucospilota</name>
    <name type="common">Black long sea cucumber</name>
    <name type="synonym">Mertensiothuria leucospilota</name>
    <dbReference type="NCBI Taxonomy" id="206669"/>
    <lineage>
        <taxon>Eukaryota</taxon>
        <taxon>Metazoa</taxon>
        <taxon>Echinodermata</taxon>
        <taxon>Eleutherozoa</taxon>
        <taxon>Echinozoa</taxon>
        <taxon>Holothuroidea</taxon>
        <taxon>Aspidochirotacea</taxon>
        <taxon>Aspidochirotida</taxon>
        <taxon>Holothuriidae</taxon>
        <taxon>Holothuria</taxon>
    </lineage>
</organism>
<name>A0A9Q1HFD3_HOLLE</name>
<feature type="compositionally biased region" description="Polar residues" evidence="18">
    <location>
        <begin position="24"/>
        <end position="40"/>
    </location>
</feature>
<evidence type="ECO:0000256" key="15">
    <source>
        <dbReference type="PIRNR" id="PIRNR028973"/>
    </source>
</evidence>
<dbReference type="GO" id="GO:0008380">
    <property type="term" value="P:RNA splicing"/>
    <property type="evidence" value="ECO:0007669"/>
    <property type="project" value="UniProtKB-KW"/>
</dbReference>
<comment type="subcellular location">
    <subcellularLocation>
        <location evidence="2">Cytoplasm</location>
    </subcellularLocation>
    <subcellularLocation>
        <location evidence="1 15">Nucleus</location>
    </subcellularLocation>
</comment>